<dbReference type="RefSeq" id="WP_130022453.1">
    <property type="nucleotide sequence ID" value="NZ_SEWF01000026.1"/>
</dbReference>
<organism evidence="4 5">
    <name type="scientific">Emticicia agri</name>
    <dbReference type="NCBI Taxonomy" id="2492393"/>
    <lineage>
        <taxon>Bacteria</taxon>
        <taxon>Pseudomonadati</taxon>
        <taxon>Bacteroidota</taxon>
        <taxon>Cytophagia</taxon>
        <taxon>Cytophagales</taxon>
        <taxon>Leadbetterellaceae</taxon>
        <taxon>Emticicia</taxon>
    </lineage>
</organism>
<evidence type="ECO:0000259" key="3">
    <source>
        <dbReference type="Pfam" id="PF00266"/>
    </source>
</evidence>
<evidence type="ECO:0000313" key="5">
    <source>
        <dbReference type="Proteomes" id="UP000293162"/>
    </source>
</evidence>
<evidence type="ECO:0000313" key="4">
    <source>
        <dbReference type="EMBL" id="RYU94364.1"/>
    </source>
</evidence>
<proteinExistence type="predicted"/>
<evidence type="ECO:0000256" key="2">
    <source>
        <dbReference type="SAM" id="SignalP"/>
    </source>
</evidence>
<dbReference type="InterPro" id="IPR015424">
    <property type="entry name" value="PyrdxlP-dep_Trfase"/>
</dbReference>
<dbReference type="InterPro" id="IPR000192">
    <property type="entry name" value="Aminotrans_V_dom"/>
</dbReference>
<accession>A0A4Q5LX90</accession>
<dbReference type="Pfam" id="PF00266">
    <property type="entry name" value="Aminotran_5"/>
    <property type="match status" value="1"/>
</dbReference>
<feature type="signal peptide" evidence="2">
    <location>
        <begin position="1"/>
        <end position="27"/>
    </location>
</feature>
<dbReference type="InterPro" id="IPR006311">
    <property type="entry name" value="TAT_signal"/>
</dbReference>
<dbReference type="InterPro" id="IPR015421">
    <property type="entry name" value="PyrdxlP-dep_Trfase_major"/>
</dbReference>
<sequence>MKSRRHFIQKLSAFTGASLLPSLKALSADNLLTISQLSPNKTVEELATDEDYWYQIQQAYTVSPQIINLNNGGVSPAPLVVQNAVERYGKFANEAPSYFMWRILDQGREPLRENLAKYAGVSPEEIAINRNATEALDTIILGLPLQKGDEIVMTRYDYPNMLHAYRQRELREGLKINYVELDLPAEDNDLIVKKFVEQMTPKTKVVHITHIINWNGQILPAKRIADEAHKRGIEVVIDGAHSFAHLEYKIPDLGGDYYGTSLHKWLSAPIGSGMLWMKKEKISKVFPLIPNDKPNSDNIRKFENLGTRPFMIEQAIGQALNFQLAIGNARKEARLRYLKNYWAKEAQSHIPKFKLNTSLKQEFSGALAHFGIEGLEGGKIEGELLGKFKIHTSPVKWEKLDGVRVTPHVYTTLNDLDRLLEGIKHIAKT</sequence>
<keyword evidence="4" id="KW-0032">Aminotransferase</keyword>
<dbReference type="PANTHER" id="PTHR43092">
    <property type="entry name" value="L-CYSTEINE DESULFHYDRASE"/>
    <property type="match status" value="1"/>
</dbReference>
<dbReference type="PROSITE" id="PS51318">
    <property type="entry name" value="TAT"/>
    <property type="match status" value="1"/>
</dbReference>
<dbReference type="PANTHER" id="PTHR43092:SF6">
    <property type="entry name" value="BLR1280 PROTEIN"/>
    <property type="match status" value="1"/>
</dbReference>
<keyword evidence="4" id="KW-0808">Transferase</keyword>
<dbReference type="Proteomes" id="UP000293162">
    <property type="component" value="Unassembled WGS sequence"/>
</dbReference>
<gene>
    <name evidence="4" type="ORF">EWM59_17115</name>
</gene>
<keyword evidence="2" id="KW-0732">Signal</keyword>
<keyword evidence="5" id="KW-1185">Reference proteome</keyword>
<comment type="caution">
    <text evidence="4">The sequence shown here is derived from an EMBL/GenBank/DDBJ whole genome shotgun (WGS) entry which is preliminary data.</text>
</comment>
<dbReference type="AlphaFoldDB" id="A0A4Q5LX90"/>
<dbReference type="OrthoDB" id="9804366at2"/>
<dbReference type="Gene3D" id="3.90.1150.10">
    <property type="entry name" value="Aspartate Aminotransferase, domain 1"/>
    <property type="match status" value="1"/>
</dbReference>
<dbReference type="GO" id="GO:0008483">
    <property type="term" value="F:transaminase activity"/>
    <property type="evidence" value="ECO:0007669"/>
    <property type="project" value="UniProtKB-KW"/>
</dbReference>
<name>A0A4Q5LX90_9BACT</name>
<keyword evidence="1" id="KW-0663">Pyridoxal phosphate</keyword>
<feature type="chain" id="PRO_5020411932" evidence="2">
    <location>
        <begin position="28"/>
        <end position="429"/>
    </location>
</feature>
<dbReference type="Gene3D" id="3.40.640.10">
    <property type="entry name" value="Type I PLP-dependent aspartate aminotransferase-like (Major domain)"/>
    <property type="match status" value="1"/>
</dbReference>
<dbReference type="SUPFAM" id="SSF53383">
    <property type="entry name" value="PLP-dependent transferases"/>
    <property type="match status" value="1"/>
</dbReference>
<dbReference type="InterPro" id="IPR015422">
    <property type="entry name" value="PyrdxlP-dep_Trfase_small"/>
</dbReference>
<evidence type="ECO:0000256" key="1">
    <source>
        <dbReference type="ARBA" id="ARBA00022898"/>
    </source>
</evidence>
<feature type="domain" description="Aminotransferase class V" evidence="3">
    <location>
        <begin position="104"/>
        <end position="381"/>
    </location>
</feature>
<protein>
    <submittedName>
        <fullName evidence="4">Aminotransferase class V-fold PLP-dependent enzyme</fullName>
    </submittedName>
</protein>
<dbReference type="EMBL" id="SEWF01000026">
    <property type="protein sequence ID" value="RYU94364.1"/>
    <property type="molecule type" value="Genomic_DNA"/>
</dbReference>
<reference evidence="4 5" key="1">
    <citation type="submission" date="2019-02" db="EMBL/GenBank/DDBJ databases">
        <title>Bacterial novel species Emticicia sp. 17J42-9 isolated from soil.</title>
        <authorList>
            <person name="Jung H.-Y."/>
        </authorList>
    </citation>
    <scope>NUCLEOTIDE SEQUENCE [LARGE SCALE GENOMIC DNA]</scope>
    <source>
        <strain evidence="4 5">17J42-9</strain>
    </source>
</reference>